<gene>
    <name evidence="2" type="ORF">ES332_A09G017200v1</name>
</gene>
<dbReference type="Proteomes" id="UP000322667">
    <property type="component" value="Chromosome A09"/>
</dbReference>
<name>A0A5D2P039_GOSTO</name>
<feature type="transmembrane region" description="Helical" evidence="1">
    <location>
        <begin position="6"/>
        <end position="27"/>
    </location>
</feature>
<dbReference type="AlphaFoldDB" id="A0A5D2P039"/>
<protein>
    <submittedName>
        <fullName evidence="2">Uncharacterized protein</fullName>
    </submittedName>
</protein>
<feature type="transmembrane region" description="Helical" evidence="1">
    <location>
        <begin position="48"/>
        <end position="68"/>
    </location>
</feature>
<reference evidence="2 3" key="1">
    <citation type="submission" date="2019-07" db="EMBL/GenBank/DDBJ databases">
        <title>WGS assembly of Gossypium tomentosum.</title>
        <authorList>
            <person name="Chen Z.J."/>
            <person name="Sreedasyam A."/>
            <person name="Ando A."/>
            <person name="Song Q."/>
            <person name="De L."/>
            <person name="Hulse-Kemp A."/>
            <person name="Ding M."/>
            <person name="Ye W."/>
            <person name="Kirkbride R."/>
            <person name="Jenkins J."/>
            <person name="Plott C."/>
            <person name="Lovell J."/>
            <person name="Lin Y.-M."/>
            <person name="Vaughn R."/>
            <person name="Liu B."/>
            <person name="Li W."/>
            <person name="Simpson S."/>
            <person name="Scheffler B."/>
            <person name="Saski C."/>
            <person name="Grover C."/>
            <person name="Hu G."/>
            <person name="Conover J."/>
            <person name="Carlson J."/>
            <person name="Shu S."/>
            <person name="Boston L."/>
            <person name="Williams M."/>
            <person name="Peterson D."/>
            <person name="Mcgee K."/>
            <person name="Jones D."/>
            <person name="Wendel J."/>
            <person name="Stelly D."/>
            <person name="Grimwood J."/>
            <person name="Schmutz J."/>
        </authorList>
    </citation>
    <scope>NUCLEOTIDE SEQUENCE [LARGE SCALE GENOMIC DNA]</scope>
    <source>
        <strain evidence="2">7179.01</strain>
    </source>
</reference>
<accession>A0A5D2P039</accession>
<keyword evidence="1" id="KW-1133">Transmembrane helix</keyword>
<keyword evidence="1" id="KW-0812">Transmembrane</keyword>
<evidence type="ECO:0000313" key="3">
    <source>
        <dbReference type="Proteomes" id="UP000322667"/>
    </source>
</evidence>
<evidence type="ECO:0000256" key="1">
    <source>
        <dbReference type="SAM" id="Phobius"/>
    </source>
</evidence>
<dbReference type="EMBL" id="CM017618">
    <property type="protein sequence ID" value="TYI08684.1"/>
    <property type="molecule type" value="Genomic_DNA"/>
</dbReference>
<sequence>MCFVSSDLMLFDLLLCAFYSLISVRILKSSIVSISHKNAEKETMVIDWLFIAIYNEKFLLFLLSFLHLSTGASGCTDWGGGVGGQLAWGDWTGVRGGSSLI</sequence>
<keyword evidence="1" id="KW-0472">Membrane</keyword>
<evidence type="ECO:0000313" key="2">
    <source>
        <dbReference type="EMBL" id="TYI08684.1"/>
    </source>
</evidence>
<organism evidence="2 3">
    <name type="scientific">Gossypium tomentosum</name>
    <name type="common">Hawaiian cotton</name>
    <name type="synonym">Gossypium sandvicense</name>
    <dbReference type="NCBI Taxonomy" id="34277"/>
    <lineage>
        <taxon>Eukaryota</taxon>
        <taxon>Viridiplantae</taxon>
        <taxon>Streptophyta</taxon>
        <taxon>Embryophyta</taxon>
        <taxon>Tracheophyta</taxon>
        <taxon>Spermatophyta</taxon>
        <taxon>Magnoliopsida</taxon>
        <taxon>eudicotyledons</taxon>
        <taxon>Gunneridae</taxon>
        <taxon>Pentapetalae</taxon>
        <taxon>rosids</taxon>
        <taxon>malvids</taxon>
        <taxon>Malvales</taxon>
        <taxon>Malvaceae</taxon>
        <taxon>Malvoideae</taxon>
        <taxon>Gossypium</taxon>
    </lineage>
</organism>
<keyword evidence="3" id="KW-1185">Reference proteome</keyword>
<proteinExistence type="predicted"/>